<gene>
    <name evidence="3" type="ORF">SAMN04488073_1630</name>
</gene>
<protein>
    <recommendedName>
        <fullName evidence="5">DUF2796 domain-containing protein</fullName>
    </recommendedName>
</protein>
<evidence type="ECO:0000313" key="4">
    <source>
        <dbReference type="Proteomes" id="UP000199290"/>
    </source>
</evidence>
<dbReference type="Pfam" id="PF10986">
    <property type="entry name" value="ZrgA"/>
    <property type="match status" value="1"/>
</dbReference>
<dbReference type="EMBL" id="FOYV01000001">
    <property type="protein sequence ID" value="SFR46290.1"/>
    <property type="molecule type" value="Genomic_DNA"/>
</dbReference>
<organism evidence="3 4">
    <name type="scientific">Marinobacter gudaonensis</name>
    <dbReference type="NCBI Taxonomy" id="375760"/>
    <lineage>
        <taxon>Bacteria</taxon>
        <taxon>Pseudomonadati</taxon>
        <taxon>Pseudomonadota</taxon>
        <taxon>Gammaproteobacteria</taxon>
        <taxon>Pseudomonadales</taxon>
        <taxon>Marinobacteraceae</taxon>
        <taxon>Marinobacter</taxon>
    </lineage>
</organism>
<dbReference type="RefSeq" id="WP_091988070.1">
    <property type="nucleotide sequence ID" value="NZ_FOYV01000001.1"/>
</dbReference>
<reference evidence="4" key="1">
    <citation type="submission" date="2016-10" db="EMBL/GenBank/DDBJ databases">
        <authorList>
            <person name="Varghese N."/>
            <person name="Submissions S."/>
        </authorList>
    </citation>
    <scope>NUCLEOTIDE SEQUENCE [LARGE SCALE GENOMIC DNA]</scope>
    <source>
        <strain evidence="4">CGMCC 1.6294</strain>
    </source>
</reference>
<accession>A0A1I6GVS6</accession>
<evidence type="ECO:0000256" key="2">
    <source>
        <dbReference type="SAM" id="SignalP"/>
    </source>
</evidence>
<feature type="chain" id="PRO_5011448000" description="DUF2796 domain-containing protein" evidence="2">
    <location>
        <begin position="25"/>
        <end position="191"/>
    </location>
</feature>
<dbReference type="STRING" id="375760.SAMN04488073_1630"/>
<keyword evidence="2" id="KW-0732">Signal</keyword>
<feature type="compositionally biased region" description="Basic and acidic residues" evidence="1">
    <location>
        <begin position="122"/>
        <end position="132"/>
    </location>
</feature>
<dbReference type="OrthoDB" id="7346546at2"/>
<sequence>MNPAQLTGCLLALTVAVTASTSAASDDNPGAHEHGNAELQLAVEGNRIDLLFTSPAYNLLGFEHRARTGEQKTAVQETTRWLGATPLVDTTDPSCKVMEADVQHQSGADGHDHHEHRSGHSGSEHPESTHTDFEVAQTLSCAGLGDGTTLSTPLTGRFPEIEHLSVEWVWSGGQGSERLEQGVDRFSLDVN</sequence>
<feature type="signal peptide" evidence="2">
    <location>
        <begin position="1"/>
        <end position="24"/>
    </location>
</feature>
<evidence type="ECO:0000313" key="3">
    <source>
        <dbReference type="EMBL" id="SFR46290.1"/>
    </source>
</evidence>
<dbReference type="AlphaFoldDB" id="A0A1I6GVS6"/>
<keyword evidence="4" id="KW-1185">Reference proteome</keyword>
<proteinExistence type="predicted"/>
<dbReference type="InterPro" id="IPR021253">
    <property type="entry name" value="ZrgA-like"/>
</dbReference>
<dbReference type="Proteomes" id="UP000199290">
    <property type="component" value="Unassembled WGS sequence"/>
</dbReference>
<evidence type="ECO:0000256" key="1">
    <source>
        <dbReference type="SAM" id="MobiDB-lite"/>
    </source>
</evidence>
<name>A0A1I6GVS6_9GAMM</name>
<feature type="region of interest" description="Disordered" evidence="1">
    <location>
        <begin position="103"/>
        <end position="132"/>
    </location>
</feature>
<evidence type="ECO:0008006" key="5">
    <source>
        <dbReference type="Google" id="ProtNLM"/>
    </source>
</evidence>